<accession>A0ABP1QRR2</accession>
<dbReference type="PANTHER" id="PTHR12838">
    <property type="entry name" value="U3 SMALL NUCLEOLAR RNA-ASSOCIATED PROTEIN 11"/>
    <property type="match status" value="1"/>
</dbReference>
<evidence type="ECO:0000256" key="1">
    <source>
        <dbReference type="ARBA" id="ARBA00004604"/>
    </source>
</evidence>
<evidence type="ECO:0000256" key="5">
    <source>
        <dbReference type="PIRNR" id="PIRNR015952"/>
    </source>
</evidence>
<name>A0ABP1QRR2_9HEXA</name>
<evidence type="ECO:0000313" key="8">
    <source>
        <dbReference type="Proteomes" id="UP001642540"/>
    </source>
</evidence>
<dbReference type="Pfam" id="PF03998">
    <property type="entry name" value="Utp11"/>
    <property type="match status" value="1"/>
</dbReference>
<dbReference type="InterPro" id="IPR007144">
    <property type="entry name" value="SSU_processome_Utp11"/>
</dbReference>
<proteinExistence type="inferred from homology"/>
<comment type="function">
    <text evidence="5">Involved in nucleolar processing of pre-18S ribosomal RNA.</text>
</comment>
<evidence type="ECO:0000313" key="7">
    <source>
        <dbReference type="EMBL" id="CAL8110917.1"/>
    </source>
</evidence>
<comment type="caution">
    <text evidence="7">The sequence shown here is derived from an EMBL/GenBank/DDBJ whole genome shotgun (WGS) entry which is preliminary data.</text>
</comment>
<evidence type="ECO:0000256" key="4">
    <source>
        <dbReference type="ARBA" id="ARBA00023242"/>
    </source>
</evidence>
<feature type="region of interest" description="Disordered" evidence="6">
    <location>
        <begin position="1"/>
        <end position="28"/>
    </location>
</feature>
<dbReference type="PANTHER" id="PTHR12838:SF0">
    <property type="entry name" value="U3 SMALL NUCLEOLAR RNA-ASSOCIATED PROTEIN 11-RELATED"/>
    <property type="match status" value="1"/>
</dbReference>
<comment type="subunit">
    <text evidence="5">Component of the ribosomal small subunit (SSU) processome.</text>
</comment>
<keyword evidence="3 5" id="KW-0698">rRNA processing</keyword>
<protein>
    <recommendedName>
        <fullName evidence="5">U3 small nucleolar RNA-associated protein 11</fullName>
        <shortName evidence="5">U3 snoRNA-associated protein 11</shortName>
    </recommendedName>
</protein>
<organism evidence="7 8">
    <name type="scientific">Orchesella dallaii</name>
    <dbReference type="NCBI Taxonomy" id="48710"/>
    <lineage>
        <taxon>Eukaryota</taxon>
        <taxon>Metazoa</taxon>
        <taxon>Ecdysozoa</taxon>
        <taxon>Arthropoda</taxon>
        <taxon>Hexapoda</taxon>
        <taxon>Collembola</taxon>
        <taxon>Entomobryomorpha</taxon>
        <taxon>Entomobryoidea</taxon>
        <taxon>Orchesellidae</taxon>
        <taxon>Orchesellinae</taxon>
        <taxon>Orchesella</taxon>
    </lineage>
</organism>
<evidence type="ECO:0000256" key="6">
    <source>
        <dbReference type="SAM" id="MobiDB-lite"/>
    </source>
</evidence>
<keyword evidence="8" id="KW-1185">Reference proteome</keyword>
<feature type="compositionally biased region" description="Basic and acidic residues" evidence="6">
    <location>
        <begin position="19"/>
        <end position="28"/>
    </location>
</feature>
<evidence type="ECO:0000256" key="3">
    <source>
        <dbReference type="ARBA" id="ARBA00022552"/>
    </source>
</evidence>
<dbReference type="Proteomes" id="UP001642540">
    <property type="component" value="Unassembled WGS sequence"/>
</dbReference>
<dbReference type="EMBL" id="CAXLJM020000046">
    <property type="protein sequence ID" value="CAL8110917.1"/>
    <property type="molecule type" value="Genomic_DNA"/>
</dbReference>
<keyword evidence="4 5" id="KW-0539">Nucleus</keyword>
<comment type="similarity">
    <text evidence="2 5">Belongs to the UTP11 family.</text>
</comment>
<reference evidence="7 8" key="1">
    <citation type="submission" date="2024-08" db="EMBL/GenBank/DDBJ databases">
        <authorList>
            <person name="Cucini C."/>
            <person name="Frati F."/>
        </authorList>
    </citation>
    <scope>NUCLEOTIDE SEQUENCE [LARGE SCALE GENOMIC DNA]</scope>
</reference>
<sequence>MSSWKNASKAYQKPHRERHQPEARKYLGLLEKKKDYKERADDYNSKKAQLQYLQRKALDKNPDEFYYHMVNSEVKEGVHYDKKKEVTMSTEQVKLMQTQDHRYIASRRVIEDNKVKSLQANLHQLGSDNLNKHTFFVDDEKELKKFSLTKRLDTPAELLHRRYNRLRNTDVTSKNLQALTKDTDTLINVTKLRHKAYKELEQRAGRKKKLATLERKIEIKKILQDKTRTVKARLAPETPDSAPVYIWKSERKR</sequence>
<dbReference type="PIRSF" id="PIRSF015952">
    <property type="entry name" value="U3snoRNP11"/>
    <property type="match status" value="1"/>
</dbReference>
<gene>
    <name evidence="7" type="ORF">ODALV1_LOCUS14553</name>
</gene>
<comment type="subcellular location">
    <subcellularLocation>
        <location evidence="1 5">Nucleus</location>
        <location evidence="1 5">Nucleolus</location>
    </subcellularLocation>
</comment>
<evidence type="ECO:0000256" key="2">
    <source>
        <dbReference type="ARBA" id="ARBA00008105"/>
    </source>
</evidence>